<evidence type="ECO:0000313" key="1">
    <source>
        <dbReference type="Ensembl" id="ENSMNEP00000031751.1"/>
    </source>
</evidence>
<accession>A0A2K6D780</accession>
<sequence>MHHHTEFHHVGQAGLDFLTSSDLPALACPGAGITVVSHCAWPGLLLKGNKEAFTRFKIGAQLVRIYLSSRAPFGPSLVEDESKQRLVTKLFSVIQVKNSGDPGLR</sequence>
<protein>
    <submittedName>
        <fullName evidence="1">Uncharacterized protein</fullName>
    </submittedName>
</protein>
<dbReference type="AlphaFoldDB" id="A0A2K6D780"/>
<organism evidence="1 2">
    <name type="scientific">Macaca nemestrina</name>
    <name type="common">Pig-tailed macaque</name>
    <dbReference type="NCBI Taxonomy" id="9545"/>
    <lineage>
        <taxon>Eukaryota</taxon>
        <taxon>Metazoa</taxon>
        <taxon>Chordata</taxon>
        <taxon>Craniata</taxon>
        <taxon>Vertebrata</taxon>
        <taxon>Euteleostomi</taxon>
        <taxon>Mammalia</taxon>
        <taxon>Eutheria</taxon>
        <taxon>Euarchontoglires</taxon>
        <taxon>Primates</taxon>
        <taxon>Haplorrhini</taxon>
        <taxon>Catarrhini</taxon>
        <taxon>Cercopithecidae</taxon>
        <taxon>Cercopithecinae</taxon>
        <taxon>Macaca</taxon>
    </lineage>
</organism>
<dbReference type="PRINTS" id="PR02045">
    <property type="entry name" value="F138DOMAIN"/>
</dbReference>
<dbReference type="Proteomes" id="UP000233120">
    <property type="component" value="Unassembled WGS sequence"/>
</dbReference>
<keyword evidence="2" id="KW-1185">Reference proteome</keyword>
<dbReference type="Ensembl" id="ENSMNET00000056180.1">
    <property type="protein sequence ID" value="ENSMNEP00000031751.1"/>
    <property type="gene ID" value="ENSMNEG00000039267.1"/>
</dbReference>
<reference evidence="1" key="2">
    <citation type="submission" date="2025-09" db="UniProtKB">
        <authorList>
            <consortium name="Ensembl"/>
        </authorList>
    </citation>
    <scope>IDENTIFICATION</scope>
</reference>
<dbReference type="GeneTree" id="ENSGT00870000137463"/>
<dbReference type="Bgee" id="ENSMNEG00000039267">
    <property type="expression patterns" value="Expressed in bone marrow and 12 other cell types or tissues"/>
</dbReference>
<dbReference type="OMA" id="HACLIFT"/>
<dbReference type="STRING" id="9545.ENSMNEP00000031751"/>
<proteinExistence type="predicted"/>
<reference evidence="1" key="1">
    <citation type="submission" date="2025-08" db="UniProtKB">
        <authorList>
            <consortium name="Ensembl"/>
        </authorList>
    </citation>
    <scope>IDENTIFICATION</scope>
</reference>
<evidence type="ECO:0000313" key="2">
    <source>
        <dbReference type="Proteomes" id="UP000233120"/>
    </source>
</evidence>
<name>A0A2K6D780_MACNE</name>